<name>A0AAJ5X2A6_9SPHN</name>
<reference evidence="6" key="1">
    <citation type="submission" date="2023-03" db="EMBL/GenBank/DDBJ databases">
        <title>Andean soil-derived lignocellulolytic bacterial consortium as a source of novel taxa and putative plastic-active enzymes.</title>
        <authorList>
            <person name="Diaz-Garcia L."/>
            <person name="Chuvochina M."/>
            <person name="Feuerriegel G."/>
            <person name="Bunk B."/>
            <person name="Sproer C."/>
            <person name="Streit W.R."/>
            <person name="Rodriguez L.M."/>
            <person name="Overmann J."/>
            <person name="Jimenez D.J."/>
        </authorList>
    </citation>
    <scope>NUCLEOTIDE SEQUENCE</scope>
    <source>
        <strain evidence="6">MAG 26</strain>
    </source>
</reference>
<dbReference type="InterPro" id="IPR036291">
    <property type="entry name" value="NAD(P)-bd_dom_sf"/>
</dbReference>
<dbReference type="GO" id="GO:0016616">
    <property type="term" value="F:oxidoreductase activity, acting on the CH-OH group of donors, NAD or NADP as acceptor"/>
    <property type="evidence" value="ECO:0007669"/>
    <property type="project" value="TreeGrafter"/>
</dbReference>
<evidence type="ECO:0000259" key="4">
    <source>
        <dbReference type="Pfam" id="PF03446"/>
    </source>
</evidence>
<dbReference type="SUPFAM" id="SSF51735">
    <property type="entry name" value="NAD(P)-binding Rossmann-fold domains"/>
    <property type="match status" value="1"/>
</dbReference>
<dbReference type="PANTHER" id="PTHR22981">
    <property type="entry name" value="3-HYDROXYISOBUTYRATE DEHYDROGENASE-RELATED"/>
    <property type="match status" value="1"/>
</dbReference>
<dbReference type="AlphaFoldDB" id="A0AAJ5X2A6"/>
<evidence type="ECO:0000256" key="2">
    <source>
        <dbReference type="ARBA" id="ARBA00023027"/>
    </source>
</evidence>
<protein>
    <submittedName>
        <fullName evidence="6">NAD(P)-dependent oxidoreductase</fullName>
    </submittedName>
</protein>
<dbReference type="EMBL" id="CP119316">
    <property type="protein sequence ID" value="WEK46335.1"/>
    <property type="molecule type" value="Genomic_DNA"/>
</dbReference>
<evidence type="ECO:0000256" key="1">
    <source>
        <dbReference type="ARBA" id="ARBA00023002"/>
    </source>
</evidence>
<dbReference type="Pfam" id="PF14833">
    <property type="entry name" value="NAD_binding_11"/>
    <property type="match status" value="1"/>
</dbReference>
<dbReference type="Gene3D" id="3.40.50.720">
    <property type="entry name" value="NAD(P)-binding Rossmann-like Domain"/>
    <property type="match status" value="1"/>
</dbReference>
<dbReference type="Pfam" id="PF03446">
    <property type="entry name" value="NAD_binding_2"/>
    <property type="match status" value="1"/>
</dbReference>
<dbReference type="Gene3D" id="1.10.1040.10">
    <property type="entry name" value="N-(1-d-carboxylethyl)-l-norvaline Dehydrogenase, domain 2"/>
    <property type="match status" value="1"/>
</dbReference>
<keyword evidence="2" id="KW-0520">NAD</keyword>
<proteinExistence type="predicted"/>
<feature type="domain" description="6-phosphogluconate dehydrogenase NADP-binding" evidence="4">
    <location>
        <begin position="1"/>
        <end position="150"/>
    </location>
</feature>
<dbReference type="SUPFAM" id="SSF48179">
    <property type="entry name" value="6-phosphogluconate dehydrogenase C-terminal domain-like"/>
    <property type="match status" value="1"/>
</dbReference>
<evidence type="ECO:0000313" key="7">
    <source>
        <dbReference type="Proteomes" id="UP001218362"/>
    </source>
</evidence>
<dbReference type="GO" id="GO:0050661">
    <property type="term" value="F:NADP binding"/>
    <property type="evidence" value="ECO:0007669"/>
    <property type="project" value="InterPro"/>
</dbReference>
<dbReference type="InterPro" id="IPR013328">
    <property type="entry name" value="6PGD_dom2"/>
</dbReference>
<organism evidence="6 7">
    <name type="scientific">Candidatus Andeanibacterium colombiense</name>
    <dbReference type="NCBI Taxonomy" id="3121345"/>
    <lineage>
        <taxon>Bacteria</taxon>
        <taxon>Pseudomonadati</taxon>
        <taxon>Pseudomonadota</taxon>
        <taxon>Alphaproteobacteria</taxon>
        <taxon>Sphingomonadales</taxon>
        <taxon>Sphingomonadaceae</taxon>
        <taxon>Candidatus Andeanibacterium</taxon>
    </lineage>
</organism>
<sequence length="283" mass="30296">MAANVAKAGHELMAYDADAARLAQFVEETGARAAESLEQLGSCEIVIAMLPTGPVVREVLLSAEQGGFTRNPHPELMVIDMSSSEPVGTRELGEQLARHGIRLVDAPVSGGMTRAADGTLAIMLGVDDEADAARVEPILLTMSTRIFRTGPLGSGHAMKALNNYVSAACFAATAEALVIGEQFGLDPSVIVDIMNVSTGKNFQTEVVMKSHVVERQFATGFKIGLLTKDIRIAADLAREMQIETPVLELIYSRWQTATEQLGADRDNSEAVLSWNRGREALSA</sequence>
<gene>
    <name evidence="6" type="ORF">P0Y56_15170</name>
</gene>
<dbReference type="PANTHER" id="PTHR22981:SF7">
    <property type="entry name" value="3-HYDROXYISOBUTYRATE DEHYDROGENASE, MITOCHONDRIAL"/>
    <property type="match status" value="1"/>
</dbReference>
<dbReference type="Proteomes" id="UP001218362">
    <property type="component" value="Chromosome"/>
</dbReference>
<accession>A0AAJ5X2A6</accession>
<dbReference type="PIRSF" id="PIRSF000103">
    <property type="entry name" value="HIBADH"/>
    <property type="match status" value="1"/>
</dbReference>
<dbReference type="InterPro" id="IPR015815">
    <property type="entry name" value="HIBADH-related"/>
</dbReference>
<dbReference type="KEGG" id="acob:P0Y56_15170"/>
<dbReference type="GO" id="GO:0051287">
    <property type="term" value="F:NAD binding"/>
    <property type="evidence" value="ECO:0007669"/>
    <property type="project" value="InterPro"/>
</dbReference>
<feature type="domain" description="3-hydroxyisobutyrate dehydrogenase-like NAD-binding" evidence="5">
    <location>
        <begin position="153"/>
        <end position="271"/>
    </location>
</feature>
<evidence type="ECO:0000256" key="3">
    <source>
        <dbReference type="PIRSR" id="PIRSR000103-1"/>
    </source>
</evidence>
<evidence type="ECO:0000259" key="5">
    <source>
        <dbReference type="Pfam" id="PF14833"/>
    </source>
</evidence>
<keyword evidence="1" id="KW-0560">Oxidoreductase</keyword>
<dbReference type="InterPro" id="IPR008927">
    <property type="entry name" value="6-PGluconate_DH-like_C_sf"/>
</dbReference>
<feature type="active site" evidence="3">
    <location>
        <position position="159"/>
    </location>
</feature>
<evidence type="ECO:0000313" key="6">
    <source>
        <dbReference type="EMBL" id="WEK46335.1"/>
    </source>
</evidence>
<dbReference type="InterPro" id="IPR006115">
    <property type="entry name" value="6PGDH_NADP-bd"/>
</dbReference>
<dbReference type="InterPro" id="IPR029154">
    <property type="entry name" value="HIBADH-like_NADP-bd"/>
</dbReference>